<keyword evidence="5" id="KW-1185">Reference proteome</keyword>
<dbReference type="Pfam" id="PF13768">
    <property type="entry name" value="VWA_3"/>
    <property type="match status" value="1"/>
</dbReference>
<dbReference type="EMBL" id="CAMPGE010026325">
    <property type="protein sequence ID" value="CAI2384019.1"/>
    <property type="molecule type" value="Genomic_DNA"/>
</dbReference>
<name>A0AAD2D7E9_EUPCR</name>
<dbReference type="PANTHER" id="PTHR45737:SF6">
    <property type="entry name" value="VON WILLEBRAND FACTOR A DOMAIN-CONTAINING PROTEIN 5A"/>
    <property type="match status" value="1"/>
</dbReference>
<evidence type="ECO:0000313" key="4">
    <source>
        <dbReference type="EMBL" id="CAI2384019.1"/>
    </source>
</evidence>
<feature type="compositionally biased region" description="Basic and acidic residues" evidence="1">
    <location>
        <begin position="296"/>
        <end position="313"/>
    </location>
</feature>
<protein>
    <submittedName>
        <fullName evidence="4">Uncharacterized protein</fullName>
    </submittedName>
</protein>
<feature type="domain" description="VIT" evidence="3">
    <location>
        <begin position="35"/>
        <end position="165"/>
    </location>
</feature>
<dbReference type="Pfam" id="PF08487">
    <property type="entry name" value="VIT"/>
    <property type="match status" value="1"/>
</dbReference>
<dbReference type="Gene3D" id="3.40.50.410">
    <property type="entry name" value="von Willebrand factor, type A domain"/>
    <property type="match status" value="1"/>
</dbReference>
<dbReference type="PROSITE" id="PS50234">
    <property type="entry name" value="VWFA"/>
    <property type="match status" value="1"/>
</dbReference>
<dbReference type="AlphaFoldDB" id="A0AAD2D7E9"/>
<dbReference type="InterPro" id="IPR013694">
    <property type="entry name" value="VIT"/>
</dbReference>
<evidence type="ECO:0000313" key="5">
    <source>
        <dbReference type="Proteomes" id="UP001295684"/>
    </source>
</evidence>
<dbReference type="InterPro" id="IPR036465">
    <property type="entry name" value="vWFA_dom_sf"/>
</dbReference>
<gene>
    <name evidence="4" type="ORF">ECRASSUSDP1_LOCUS25538</name>
</gene>
<feature type="domain" description="VWFA" evidence="2">
    <location>
        <begin position="328"/>
        <end position="501"/>
    </location>
</feature>
<dbReference type="PROSITE" id="PS51468">
    <property type="entry name" value="VIT"/>
    <property type="match status" value="1"/>
</dbReference>
<evidence type="ECO:0000259" key="2">
    <source>
        <dbReference type="PROSITE" id="PS50234"/>
    </source>
</evidence>
<accession>A0AAD2D7E9</accession>
<feature type="region of interest" description="Disordered" evidence="1">
    <location>
        <begin position="296"/>
        <end position="320"/>
    </location>
</feature>
<dbReference type="SUPFAM" id="SSF53300">
    <property type="entry name" value="vWA-like"/>
    <property type="match status" value="1"/>
</dbReference>
<evidence type="ECO:0000256" key="1">
    <source>
        <dbReference type="SAM" id="MobiDB-lite"/>
    </source>
</evidence>
<dbReference type="Proteomes" id="UP001295684">
    <property type="component" value="Unassembled WGS sequence"/>
</dbReference>
<dbReference type="InterPro" id="IPR002035">
    <property type="entry name" value="VWF_A"/>
</dbReference>
<dbReference type="SMART" id="SM00327">
    <property type="entry name" value="VWA"/>
    <property type="match status" value="1"/>
</dbReference>
<organism evidence="4 5">
    <name type="scientific">Euplotes crassus</name>
    <dbReference type="NCBI Taxonomy" id="5936"/>
    <lineage>
        <taxon>Eukaryota</taxon>
        <taxon>Sar</taxon>
        <taxon>Alveolata</taxon>
        <taxon>Ciliophora</taxon>
        <taxon>Intramacronucleata</taxon>
        <taxon>Spirotrichea</taxon>
        <taxon>Hypotrichia</taxon>
        <taxon>Euplotida</taxon>
        <taxon>Euplotidae</taxon>
        <taxon>Moneuplotes</taxon>
    </lineage>
</organism>
<reference evidence="4" key="1">
    <citation type="submission" date="2023-07" db="EMBL/GenBank/DDBJ databases">
        <authorList>
            <consortium name="AG Swart"/>
            <person name="Singh M."/>
            <person name="Singh A."/>
            <person name="Seah K."/>
            <person name="Emmerich C."/>
        </authorList>
    </citation>
    <scope>NUCLEOTIDE SEQUENCE</scope>
    <source>
        <strain evidence="4">DP1</strain>
    </source>
</reference>
<proteinExistence type="predicted"/>
<comment type="caution">
    <text evidence="4">The sequence shown here is derived from an EMBL/GenBank/DDBJ whole genome shotgun (WGS) entry which is preliminary data.</text>
</comment>
<dbReference type="PANTHER" id="PTHR45737">
    <property type="entry name" value="VON WILLEBRAND FACTOR A DOMAIN-CONTAINING PROTEIN 5A"/>
    <property type="match status" value="1"/>
</dbReference>
<dbReference type="SMART" id="SM00609">
    <property type="entry name" value="VIT"/>
    <property type="match status" value="1"/>
</dbReference>
<sequence length="851" mass="96474">MYNIHTNGHYSTGVPTPVRYRCRCHLGRRKRIIPFIANLYSAYDQEVNIPLEKIHLEVSIRDGMSFTNFIQVYKNTTKNPIECVYKFPRDEEYLVSGFTIKSGDKVIRTDIMKKKQADEKYDDAVASGNTSVKANLQDENLDLVDINVGYIPPQQEIEVVVHIVHKLESLQNGFYAYIFPYELIPGARKYARMTKSDAKVCAKFNWEITMNFMIQSLHEISSVIASHQMKTELSEDKKVAKAMLSSKTSELDSNIMISYSTDGIRLPTISLFSDQKIKNEVAAHITFIPRLSEELKETADPAEESKEESKESSACEEQDETNEIAKGEYIFLLDRSASMGGPRLQAAKRSLELFIRSIPLGSKFNVVSFGGTGYHYKFFEESADFEEANVKTLLDSMDEFKANMGGTNIYDPLKAIFDEKRDSKNEYTRHLFLLTDGGVENTDDVIELIRSNNLNTRVHTFGIGYSASPRLIFEGAAAGLGCSEHSSEFDQKLNSKVIKTLRKAAKPAYTQMKIDWGKNNSAVKYFLSDTVTQNYYEEEPLHLNVIFDQKKLVEADIKLTFYNTLTSKEDTFIIPIDPKSVEEDSKIGRSTFQSAAKEYIDLLTLQNTQNKSKKSQELINSETTKLALKYSLLTKTTAFFGKIKTKSKSGEEMKSVVIPAPFSQTDLHKAGTKSQKLRLINKYYPPDFSKSLIDKNAVNMRKPRGTKSRTRAKVRTASKSKMKCCKKMSTLEASLGEMKNQKRKREETITKSLAESDKFDYTQLVEHQNIFGVFTDLPDQFKPLLSSKTLKNIPNSSPEVLATLIALAILKSQCSKTKFEWQMLAHKAMNFLKQQGVSEPSKIITQLISEI</sequence>
<evidence type="ECO:0000259" key="3">
    <source>
        <dbReference type="PROSITE" id="PS51468"/>
    </source>
</evidence>